<evidence type="ECO:0000256" key="1">
    <source>
        <dbReference type="SAM" id="MobiDB-lite"/>
    </source>
</evidence>
<evidence type="ECO:0000313" key="3">
    <source>
        <dbReference type="EMBL" id="GAA4236306.1"/>
    </source>
</evidence>
<keyword evidence="4" id="KW-1185">Reference proteome</keyword>
<organism evidence="3 4">
    <name type="scientific">Postechiella marina</name>
    <dbReference type="NCBI Taxonomy" id="943941"/>
    <lineage>
        <taxon>Bacteria</taxon>
        <taxon>Pseudomonadati</taxon>
        <taxon>Bacteroidota</taxon>
        <taxon>Flavobacteriia</taxon>
        <taxon>Flavobacteriales</taxon>
        <taxon>Flavobacteriaceae</taxon>
        <taxon>Postechiella</taxon>
    </lineage>
</organism>
<dbReference type="Proteomes" id="UP001501496">
    <property type="component" value="Unassembled WGS sequence"/>
</dbReference>
<evidence type="ECO:0008006" key="5">
    <source>
        <dbReference type="Google" id="ProtNLM"/>
    </source>
</evidence>
<evidence type="ECO:0000256" key="2">
    <source>
        <dbReference type="SAM" id="SignalP"/>
    </source>
</evidence>
<name>A0ABP8CA37_9FLAO</name>
<feature type="region of interest" description="Disordered" evidence="1">
    <location>
        <begin position="83"/>
        <end position="105"/>
    </location>
</feature>
<feature type="signal peptide" evidence="2">
    <location>
        <begin position="1"/>
        <end position="18"/>
    </location>
</feature>
<reference evidence="4" key="1">
    <citation type="journal article" date="2019" name="Int. J. Syst. Evol. Microbiol.">
        <title>The Global Catalogue of Microorganisms (GCM) 10K type strain sequencing project: providing services to taxonomists for standard genome sequencing and annotation.</title>
        <authorList>
            <consortium name="The Broad Institute Genomics Platform"/>
            <consortium name="The Broad Institute Genome Sequencing Center for Infectious Disease"/>
            <person name="Wu L."/>
            <person name="Ma J."/>
        </authorList>
    </citation>
    <scope>NUCLEOTIDE SEQUENCE [LARGE SCALE GENOMIC DNA]</scope>
    <source>
        <strain evidence="4">JCM 17630</strain>
    </source>
</reference>
<gene>
    <name evidence="3" type="ORF">GCM10022291_20340</name>
</gene>
<evidence type="ECO:0000313" key="4">
    <source>
        <dbReference type="Proteomes" id="UP001501496"/>
    </source>
</evidence>
<feature type="chain" id="PRO_5045828126" description="DUF4890 domain-containing protein" evidence="2">
    <location>
        <begin position="19"/>
        <end position="149"/>
    </location>
</feature>
<dbReference type="Gene3D" id="1.20.120.1490">
    <property type="match status" value="1"/>
</dbReference>
<dbReference type="RefSeq" id="WP_344788106.1">
    <property type="nucleotide sequence ID" value="NZ_BAABCA010000004.1"/>
</dbReference>
<proteinExistence type="predicted"/>
<dbReference type="EMBL" id="BAABCA010000004">
    <property type="protein sequence ID" value="GAA4236306.1"/>
    <property type="molecule type" value="Genomic_DNA"/>
</dbReference>
<comment type="caution">
    <text evidence="3">The sequence shown here is derived from an EMBL/GenBank/DDBJ whole genome shotgun (WGS) entry which is preliminary data.</text>
</comment>
<protein>
    <recommendedName>
        <fullName evidence="5">DUF4890 domain-containing protein</fullName>
    </recommendedName>
</protein>
<keyword evidence="2" id="KW-0732">Signal</keyword>
<accession>A0ABP8CA37</accession>
<sequence length="149" mass="17158">MKKLILIALAFVALQATAQEHKKSHKKGEHHKRMAMAELSANEIATLQTKKMTLILDLNESQQKDIQKINLKNAAERKAHMAERKAKKEAGTMQKPTAEERFDMQNKMLDKKIATKAEMKKILNSDQYEKWQKMHAKMGPKGKHKKKRG</sequence>